<dbReference type="Pfam" id="PF10020">
    <property type="entry name" value="DUF2262"/>
    <property type="match status" value="1"/>
</dbReference>
<name>G9WVZ5_9FIRM</name>
<reference evidence="2 3" key="1">
    <citation type="submission" date="2011-08" db="EMBL/GenBank/DDBJ databases">
        <title>The Genome Sequence of Oribacterium sp. ACB7.</title>
        <authorList>
            <consortium name="The Broad Institute Genome Sequencing Platform"/>
            <person name="Earl A."/>
            <person name="Ward D."/>
            <person name="Feldgarden M."/>
            <person name="Gevers D."/>
            <person name="Sizova M."/>
            <person name="Hazen A."/>
            <person name="Epstein S."/>
            <person name="Young S.K."/>
            <person name="Zeng Q."/>
            <person name="Gargeya S."/>
            <person name="Fitzgerald M."/>
            <person name="Haas B."/>
            <person name="Abouelleil A."/>
            <person name="Alvarado L."/>
            <person name="Arachchi H.M."/>
            <person name="Berlin A."/>
            <person name="Brown A."/>
            <person name="Chapman S.B."/>
            <person name="Chen Z."/>
            <person name="Dunbar C."/>
            <person name="Freedman E."/>
            <person name="Gearin G."/>
            <person name="Gellesch M."/>
            <person name="Goldberg J."/>
            <person name="Griggs A."/>
            <person name="Gujja S."/>
            <person name="Heiman D."/>
            <person name="Howarth C."/>
            <person name="Larson L."/>
            <person name="Lui A."/>
            <person name="MacDonald P.J.P."/>
            <person name="Montmayeur A."/>
            <person name="Murphy C."/>
            <person name="Neiman D."/>
            <person name="Pearson M."/>
            <person name="Priest M."/>
            <person name="Roberts A."/>
            <person name="Saif S."/>
            <person name="Shea T."/>
            <person name="Shenoy N."/>
            <person name="Sisk P."/>
            <person name="Stolte C."/>
            <person name="Sykes S."/>
            <person name="Wortman J."/>
            <person name="Nusbaum C."/>
            <person name="Birren B."/>
        </authorList>
    </citation>
    <scope>NUCLEOTIDE SEQUENCE [LARGE SCALE GENOMIC DNA]</scope>
    <source>
        <strain evidence="2 3">ACB7</strain>
    </source>
</reference>
<evidence type="ECO:0000313" key="2">
    <source>
        <dbReference type="EMBL" id="EHL10932.1"/>
    </source>
</evidence>
<dbReference type="InterPro" id="IPR043472">
    <property type="entry name" value="Macro_dom-like"/>
</dbReference>
<evidence type="ECO:0000259" key="1">
    <source>
        <dbReference type="Pfam" id="PF10020"/>
    </source>
</evidence>
<gene>
    <name evidence="2" type="ORF">HMPREF9624_01079</name>
</gene>
<dbReference type="PATRIC" id="fig|796944.3.peg.1812"/>
<feature type="domain" description="DUF2262" evidence="1">
    <location>
        <begin position="36"/>
        <end position="112"/>
    </location>
</feature>
<dbReference type="RefSeq" id="WP_009536889.1">
    <property type="nucleotide sequence ID" value="NZ_JH414505.1"/>
</dbReference>
<dbReference type="Proteomes" id="UP000003527">
    <property type="component" value="Unassembled WGS sequence"/>
</dbReference>
<comment type="caution">
    <text evidence="2">The sequence shown here is derived from an EMBL/GenBank/DDBJ whole genome shotgun (WGS) entry which is preliminary data.</text>
</comment>
<dbReference type="Gene3D" id="3.40.220.10">
    <property type="entry name" value="Leucine Aminopeptidase, subunit E, domain 1"/>
    <property type="match status" value="1"/>
</dbReference>
<accession>G9WVZ5</accession>
<organism evidence="2 3">
    <name type="scientific">Oribacterium asaccharolyticum ACB7</name>
    <dbReference type="NCBI Taxonomy" id="796944"/>
    <lineage>
        <taxon>Bacteria</taxon>
        <taxon>Bacillati</taxon>
        <taxon>Bacillota</taxon>
        <taxon>Clostridia</taxon>
        <taxon>Lachnospirales</taxon>
        <taxon>Lachnospiraceae</taxon>
        <taxon>Oribacterium</taxon>
    </lineage>
</organism>
<keyword evidence="3" id="KW-1185">Reference proteome</keyword>
<dbReference type="EMBL" id="AFZD01000018">
    <property type="protein sequence ID" value="EHL10932.1"/>
    <property type="molecule type" value="Genomic_DNA"/>
</dbReference>
<dbReference type="SUPFAM" id="SSF52949">
    <property type="entry name" value="Macro domain-like"/>
    <property type="match status" value="1"/>
</dbReference>
<dbReference type="HOGENOM" id="CLU_2118581_0_0_9"/>
<protein>
    <recommendedName>
        <fullName evidence="1">DUF2262 domain-containing protein</fullName>
    </recommendedName>
</protein>
<evidence type="ECO:0000313" key="3">
    <source>
        <dbReference type="Proteomes" id="UP000003527"/>
    </source>
</evidence>
<dbReference type="InterPro" id="IPR019260">
    <property type="entry name" value="DUF2262"/>
</dbReference>
<sequence>MLFQIIRTDITKMQLDAIVNPANPMPGYAAGIDSAVYKAAKKLTKLACEWAESDEEAAEITEESFAKRISLSLIWMTSGGSFSAYFDDDDLFFGHSITVCGSPKKGLLSADIEG</sequence>
<dbReference type="AlphaFoldDB" id="G9WVZ5"/>
<proteinExistence type="predicted"/>